<sequence>MSSSDHHNDSNATRNTTSVKDYIEEASNTNVHSLEHNRSAGEEKTVNYPIFPEPQLPSHRHLLNQTMFQDYESYNNVTFPNPYPHEKETKEEKQTQDDAIISSDTIFNLATEDNKIAKGPYNKDYNQTCTSAATYNPNIEEEEKVAESNDVEVPEEISNMNDKHAVVLIDANKEKYDLTAPHNGNISVNKRNTLIGDEEYNDEKAAMSDEQTNETQRLEDERKLQAKMEEVTKNKVFQPEAEPEDVYVPSVNPRTDIAKQNCCWGCLAWICCWSNLDVDKK</sequence>
<feature type="region of interest" description="Disordered" evidence="1">
    <location>
        <begin position="1"/>
        <end position="20"/>
    </location>
</feature>
<reference evidence="2" key="1">
    <citation type="submission" date="2020-12" db="EMBL/GenBank/DDBJ databases">
        <title>Metabolic potential, ecology and presence of endohyphal bacteria is reflected in genomic diversity of Mucoromycotina.</title>
        <authorList>
            <person name="Muszewska A."/>
            <person name="Okrasinska A."/>
            <person name="Steczkiewicz K."/>
            <person name="Drgas O."/>
            <person name="Orlowska M."/>
            <person name="Perlinska-Lenart U."/>
            <person name="Aleksandrzak-Piekarczyk T."/>
            <person name="Szatraj K."/>
            <person name="Zielenkiewicz U."/>
            <person name="Pilsyk S."/>
            <person name="Malc E."/>
            <person name="Mieczkowski P."/>
            <person name="Kruszewska J.S."/>
            <person name="Biernat P."/>
            <person name="Pawlowska J."/>
        </authorList>
    </citation>
    <scope>NUCLEOTIDE SEQUENCE</scope>
    <source>
        <strain evidence="2">CBS 226.32</strain>
    </source>
</reference>
<evidence type="ECO:0000313" key="2">
    <source>
        <dbReference type="EMBL" id="KAG2203697.1"/>
    </source>
</evidence>
<keyword evidence="3" id="KW-1185">Reference proteome</keyword>
<dbReference type="OrthoDB" id="2255625at2759"/>
<evidence type="ECO:0000256" key="1">
    <source>
        <dbReference type="SAM" id="MobiDB-lite"/>
    </source>
</evidence>
<evidence type="ECO:0000313" key="3">
    <source>
        <dbReference type="Proteomes" id="UP000650833"/>
    </source>
</evidence>
<protein>
    <submittedName>
        <fullName evidence="2">Uncharacterized protein</fullName>
    </submittedName>
</protein>
<accession>A0A8H7R4I3</accession>
<comment type="caution">
    <text evidence="2">The sequence shown here is derived from an EMBL/GenBank/DDBJ whole genome shotgun (WGS) entry which is preliminary data.</text>
</comment>
<name>A0A8H7R4I3_9FUNG</name>
<gene>
    <name evidence="2" type="ORF">INT46_001727</name>
</gene>
<organism evidence="2 3">
    <name type="scientific">Mucor plumbeus</name>
    <dbReference type="NCBI Taxonomy" id="97098"/>
    <lineage>
        <taxon>Eukaryota</taxon>
        <taxon>Fungi</taxon>
        <taxon>Fungi incertae sedis</taxon>
        <taxon>Mucoromycota</taxon>
        <taxon>Mucoromycotina</taxon>
        <taxon>Mucoromycetes</taxon>
        <taxon>Mucorales</taxon>
        <taxon>Mucorineae</taxon>
        <taxon>Mucoraceae</taxon>
        <taxon>Mucor</taxon>
    </lineage>
</organism>
<dbReference type="EMBL" id="JAEPRC010000220">
    <property type="protein sequence ID" value="KAG2203697.1"/>
    <property type="molecule type" value="Genomic_DNA"/>
</dbReference>
<feature type="compositionally biased region" description="Polar residues" evidence="1">
    <location>
        <begin position="10"/>
        <end position="19"/>
    </location>
</feature>
<dbReference type="AlphaFoldDB" id="A0A8H7R4I3"/>
<dbReference type="Proteomes" id="UP000650833">
    <property type="component" value="Unassembled WGS sequence"/>
</dbReference>
<proteinExistence type="predicted"/>